<dbReference type="PROSITE" id="PS51257">
    <property type="entry name" value="PROKAR_LIPOPROTEIN"/>
    <property type="match status" value="1"/>
</dbReference>
<dbReference type="OrthoDB" id="9817036at2"/>
<dbReference type="EMBL" id="SSMQ01000091">
    <property type="protein sequence ID" value="TKC95879.1"/>
    <property type="molecule type" value="Genomic_DNA"/>
</dbReference>
<evidence type="ECO:0000313" key="1">
    <source>
        <dbReference type="EMBL" id="TKC95879.1"/>
    </source>
</evidence>
<dbReference type="Gene3D" id="2.120.10.30">
    <property type="entry name" value="TolB, C-terminal domain"/>
    <property type="match status" value="1"/>
</dbReference>
<gene>
    <name evidence="1" type="ORF">E8A74_46125</name>
</gene>
<protein>
    <submittedName>
        <fullName evidence="1">Uncharacterized protein</fullName>
    </submittedName>
</protein>
<evidence type="ECO:0000313" key="2">
    <source>
        <dbReference type="Proteomes" id="UP000309215"/>
    </source>
</evidence>
<keyword evidence="2" id="KW-1185">Reference proteome</keyword>
<name>A0A4U1IP07_9BACT</name>
<dbReference type="RefSeq" id="WP_136935556.1">
    <property type="nucleotide sequence ID" value="NZ_SSMQ01000091.1"/>
</dbReference>
<dbReference type="SUPFAM" id="SSF69322">
    <property type="entry name" value="Tricorn protease domain 2"/>
    <property type="match status" value="1"/>
</dbReference>
<dbReference type="AlphaFoldDB" id="A0A4U1IP07"/>
<sequence>MLRLPYLAFASTLALTGCTGLSLGENNPGQDTWLGNGAIAVDDRTETSFVLASDTTNAAEPGKIPASTLFAIDPDTGLVREAANLTGRDDPRLLFPASGLLVMSEASDKDRLDLYDHETLVLKKSVDLDVRYNGTRMSPSRKFIGVADNTSEKTPIHILEADTLDRHVIPHDGEGLEAMFLNKSDTLVAIVFYDQNTPAPRARLLAWSMQEVVSREFEVEAGGSFWAAPLFDIEVPNITADIGASFTWVGMSPDDKYIVFPVRKAEVQPNDAIVYTNELLVLEPATKALREVPGARGPVGFTPDGSTIVSYGDQDMNGNQELWLVDAATLDVDPEPVTIEGGLSYFVSRDGNFVVVASSDGDQRLVLYDVDQDKSTQMEGPSVGLTEFVSRVGHKEMWAVDDQSLFRLDLAAGEITEVKTTFTPEHVNILPTRDRLVLDDADSNDIVFFDLKEKSVKTIVALPVGQPSR</sequence>
<comment type="caution">
    <text evidence="1">The sequence shown here is derived from an EMBL/GenBank/DDBJ whole genome shotgun (WGS) entry which is preliminary data.</text>
</comment>
<accession>A0A4U1IP07</accession>
<reference evidence="1 2" key="1">
    <citation type="submission" date="2019-04" db="EMBL/GenBank/DDBJ databases">
        <authorList>
            <person name="Li Y."/>
            <person name="Wang J."/>
        </authorList>
    </citation>
    <scope>NUCLEOTIDE SEQUENCE [LARGE SCALE GENOMIC DNA]</scope>
    <source>
        <strain evidence="1 2">DSM 14668</strain>
    </source>
</reference>
<proteinExistence type="predicted"/>
<dbReference type="InterPro" id="IPR011042">
    <property type="entry name" value="6-blade_b-propeller_TolB-like"/>
</dbReference>
<organism evidence="1 2">
    <name type="scientific">Polyangium fumosum</name>
    <dbReference type="NCBI Taxonomy" id="889272"/>
    <lineage>
        <taxon>Bacteria</taxon>
        <taxon>Pseudomonadati</taxon>
        <taxon>Myxococcota</taxon>
        <taxon>Polyangia</taxon>
        <taxon>Polyangiales</taxon>
        <taxon>Polyangiaceae</taxon>
        <taxon>Polyangium</taxon>
    </lineage>
</organism>
<dbReference type="Proteomes" id="UP000309215">
    <property type="component" value="Unassembled WGS sequence"/>
</dbReference>